<comment type="caution">
    <text evidence="6">The sequence shown here is derived from an EMBL/GenBank/DDBJ whole genome shotgun (WGS) entry which is preliminary data.</text>
</comment>
<feature type="transmembrane region" description="Helical" evidence="4">
    <location>
        <begin position="99"/>
        <end position="117"/>
    </location>
</feature>
<keyword evidence="2 4" id="KW-1133">Transmembrane helix</keyword>
<evidence type="ECO:0000256" key="3">
    <source>
        <dbReference type="ARBA" id="ARBA00023136"/>
    </source>
</evidence>
<feature type="transmembrane region" description="Helical" evidence="4">
    <location>
        <begin position="129"/>
        <end position="150"/>
    </location>
</feature>
<sequence length="396" mass="42874">MKVLKQIPGPVYFFIAAQALGMLTAPMVIFVGGFIGVQIAPTPALATLPVAALVIGTALASMPAAFIMQRIGRRQGFIYATLVAILGSILAIFSIRHELFWGVCLSIVLLGMHLAFVQQFRFAALEFVTAELASITASIIMIGGLFAAWFGPEIALWGKDLLEVDYSGSFVLLALCHMILLLLLSVMAFADVQENFSKTEGRPLSQLLKTPAIAAAIASAAVAYAVMSLIMTATPVSMSEIQNFALQDTKTVLQSHIMAMFLPSLFAPFLLKYIRTHTLLFLGLLAMVLAITMAILDQSYWGYWFALVFLGVGWNFLFVGGTGLLAQSYAPSERFRIQGVNELMVFGTQAIASIAAGSIVFGFGWFALNLVSVPMLLVALFFIGRWYFSSRSATTS</sequence>
<feature type="transmembrane region" description="Helical" evidence="4">
    <location>
        <begin position="211"/>
        <end position="233"/>
    </location>
</feature>
<evidence type="ECO:0000313" key="6">
    <source>
        <dbReference type="EMBL" id="EAT11568.1"/>
    </source>
</evidence>
<dbReference type="InterPro" id="IPR011701">
    <property type="entry name" value="MFS"/>
</dbReference>
<evidence type="ECO:0000256" key="2">
    <source>
        <dbReference type="ARBA" id="ARBA00022989"/>
    </source>
</evidence>
<feature type="transmembrane region" description="Helical" evidence="4">
    <location>
        <begin position="170"/>
        <end position="190"/>
    </location>
</feature>
<feature type="transmembrane region" description="Helical" evidence="4">
    <location>
        <begin position="345"/>
        <end position="365"/>
    </location>
</feature>
<keyword evidence="7" id="KW-1185">Reference proteome</keyword>
<feature type="domain" description="Major facilitator superfamily (MFS) profile" evidence="5">
    <location>
        <begin position="211"/>
        <end position="396"/>
    </location>
</feature>
<feature type="transmembrane region" description="Helical" evidence="4">
    <location>
        <begin position="46"/>
        <end position="67"/>
    </location>
</feature>
<dbReference type="PANTHER" id="PTHR23534">
    <property type="entry name" value="MFS PERMEASE"/>
    <property type="match status" value="1"/>
</dbReference>
<dbReference type="HOGENOM" id="CLU_047644_2_0_6"/>
<protein>
    <recommendedName>
        <fullName evidence="5">Major facilitator superfamily (MFS) profile domain-containing protein</fullName>
    </recommendedName>
</protein>
<dbReference type="AlphaFoldDB" id="Q1MZZ5"/>
<keyword evidence="1 4" id="KW-0812">Transmembrane</keyword>
<feature type="transmembrane region" description="Helical" evidence="4">
    <location>
        <begin position="253"/>
        <end position="271"/>
    </location>
</feature>
<keyword evidence="3 4" id="KW-0472">Membrane</keyword>
<dbReference type="PROSITE" id="PS50850">
    <property type="entry name" value="MFS"/>
    <property type="match status" value="1"/>
</dbReference>
<reference evidence="6 7" key="1">
    <citation type="submission" date="2006-03" db="EMBL/GenBank/DDBJ databases">
        <authorList>
            <person name="Pinhassi J."/>
            <person name="Pedros-Alio C."/>
            <person name="Ferriera S."/>
            <person name="Johnson J."/>
            <person name="Kravitz S."/>
            <person name="Halpern A."/>
            <person name="Remington K."/>
            <person name="Beeson K."/>
            <person name="Tran B."/>
            <person name="Rogers Y.-H."/>
            <person name="Friedman R."/>
            <person name="Venter J.C."/>
        </authorList>
    </citation>
    <scope>NUCLEOTIDE SEQUENCE [LARGE SCALE GENOMIC DNA]</scope>
    <source>
        <strain evidence="6 7">RED65</strain>
    </source>
</reference>
<dbReference type="EMBL" id="AAQH01000016">
    <property type="protein sequence ID" value="EAT11568.1"/>
    <property type="molecule type" value="Genomic_DNA"/>
</dbReference>
<evidence type="ECO:0000259" key="5">
    <source>
        <dbReference type="PROSITE" id="PS50850"/>
    </source>
</evidence>
<name>Q1MZZ5_9GAMM</name>
<dbReference type="InterPro" id="IPR020846">
    <property type="entry name" value="MFS_dom"/>
</dbReference>
<dbReference type="InterPro" id="IPR036259">
    <property type="entry name" value="MFS_trans_sf"/>
</dbReference>
<feature type="transmembrane region" description="Helical" evidence="4">
    <location>
        <begin position="12"/>
        <end position="40"/>
    </location>
</feature>
<dbReference type="Gene3D" id="1.20.1250.20">
    <property type="entry name" value="MFS general substrate transporter like domains"/>
    <property type="match status" value="1"/>
</dbReference>
<dbReference type="GO" id="GO:0022857">
    <property type="term" value="F:transmembrane transporter activity"/>
    <property type="evidence" value="ECO:0007669"/>
    <property type="project" value="InterPro"/>
</dbReference>
<organism evidence="6 7">
    <name type="scientific">Bermanella marisrubri</name>
    <dbReference type="NCBI Taxonomy" id="207949"/>
    <lineage>
        <taxon>Bacteria</taxon>
        <taxon>Pseudomonadati</taxon>
        <taxon>Pseudomonadota</taxon>
        <taxon>Gammaproteobacteria</taxon>
        <taxon>Oceanospirillales</taxon>
        <taxon>Oceanospirillaceae</taxon>
        <taxon>Bermanella</taxon>
    </lineage>
</organism>
<dbReference type="Pfam" id="PF07690">
    <property type="entry name" value="MFS_1"/>
    <property type="match status" value="1"/>
</dbReference>
<feature type="transmembrane region" description="Helical" evidence="4">
    <location>
        <begin position="371"/>
        <end position="388"/>
    </location>
</feature>
<dbReference type="SUPFAM" id="SSF103473">
    <property type="entry name" value="MFS general substrate transporter"/>
    <property type="match status" value="1"/>
</dbReference>
<evidence type="ECO:0000256" key="4">
    <source>
        <dbReference type="SAM" id="Phobius"/>
    </source>
</evidence>
<feature type="transmembrane region" description="Helical" evidence="4">
    <location>
        <begin position="76"/>
        <end position="93"/>
    </location>
</feature>
<dbReference type="Proteomes" id="UP000004263">
    <property type="component" value="Unassembled WGS sequence"/>
</dbReference>
<dbReference type="STRING" id="207949.RED65_02819"/>
<feature type="transmembrane region" description="Helical" evidence="4">
    <location>
        <begin position="302"/>
        <end position="325"/>
    </location>
</feature>
<proteinExistence type="predicted"/>
<dbReference type="OrthoDB" id="8558006at2"/>
<feature type="transmembrane region" description="Helical" evidence="4">
    <location>
        <begin position="278"/>
        <end position="296"/>
    </location>
</feature>
<gene>
    <name evidence="6" type="ORF">RED65_02819</name>
</gene>
<accession>Q1MZZ5</accession>
<evidence type="ECO:0000256" key="1">
    <source>
        <dbReference type="ARBA" id="ARBA00022692"/>
    </source>
</evidence>
<dbReference type="PANTHER" id="PTHR23534:SF1">
    <property type="entry name" value="MAJOR FACILITATOR SUPERFAMILY PROTEIN"/>
    <property type="match status" value="1"/>
</dbReference>
<dbReference type="RefSeq" id="WP_007019179.1">
    <property type="nucleotide sequence ID" value="NZ_CH724121.1"/>
</dbReference>
<evidence type="ECO:0000313" key="7">
    <source>
        <dbReference type="Proteomes" id="UP000004263"/>
    </source>
</evidence>